<dbReference type="SUPFAM" id="SSF57667">
    <property type="entry name" value="beta-beta-alpha zinc fingers"/>
    <property type="match status" value="1"/>
</dbReference>
<evidence type="ECO:0008006" key="3">
    <source>
        <dbReference type="Google" id="ProtNLM"/>
    </source>
</evidence>
<protein>
    <recommendedName>
        <fullName evidence="3">C2H2-type domain-containing protein</fullName>
    </recommendedName>
</protein>
<evidence type="ECO:0000313" key="1">
    <source>
        <dbReference type="Ensembl" id="ENSPMEP00000023724.1"/>
    </source>
</evidence>
<reference evidence="1" key="2">
    <citation type="submission" date="2025-09" db="UniProtKB">
        <authorList>
            <consortium name="Ensembl"/>
        </authorList>
    </citation>
    <scope>IDENTIFICATION</scope>
</reference>
<accession>A0A3B3Y8R9</accession>
<organism evidence="1 2">
    <name type="scientific">Poecilia mexicana</name>
    <dbReference type="NCBI Taxonomy" id="48701"/>
    <lineage>
        <taxon>Eukaryota</taxon>
        <taxon>Metazoa</taxon>
        <taxon>Chordata</taxon>
        <taxon>Craniata</taxon>
        <taxon>Vertebrata</taxon>
        <taxon>Euteleostomi</taxon>
        <taxon>Actinopterygii</taxon>
        <taxon>Neopterygii</taxon>
        <taxon>Teleostei</taxon>
        <taxon>Neoteleostei</taxon>
        <taxon>Acanthomorphata</taxon>
        <taxon>Ovalentaria</taxon>
        <taxon>Atherinomorphae</taxon>
        <taxon>Cyprinodontiformes</taxon>
        <taxon>Poeciliidae</taxon>
        <taxon>Poeciliinae</taxon>
        <taxon>Poecilia</taxon>
    </lineage>
</organism>
<dbReference type="AlphaFoldDB" id="A0A3B3Y8R9"/>
<dbReference type="InterPro" id="IPR036236">
    <property type="entry name" value="Znf_C2H2_sf"/>
</dbReference>
<dbReference type="Gene3D" id="3.30.160.60">
    <property type="entry name" value="Classic Zinc Finger"/>
    <property type="match status" value="1"/>
</dbReference>
<reference evidence="1" key="1">
    <citation type="submission" date="2025-08" db="UniProtKB">
        <authorList>
            <consortium name="Ensembl"/>
        </authorList>
    </citation>
    <scope>IDENTIFICATION</scope>
</reference>
<sequence length="90" mass="10079">MNKDDGCSRLKYFLPSFIGLTNAQPVEKILSKSQLLHHMKIHTGEKRFSCGTCGKKHPKTKTAIGAPLVKSEENVLCRSSLLHHKKIHTV</sequence>
<dbReference type="Ensembl" id="ENSPMET00000009434.1">
    <property type="protein sequence ID" value="ENSPMEP00000023724.1"/>
    <property type="gene ID" value="ENSPMEG00000005508.1"/>
</dbReference>
<name>A0A3B3Y8R9_9TELE</name>
<proteinExistence type="predicted"/>
<dbReference type="Proteomes" id="UP000261480">
    <property type="component" value="Unplaced"/>
</dbReference>
<evidence type="ECO:0000313" key="2">
    <source>
        <dbReference type="Proteomes" id="UP000261480"/>
    </source>
</evidence>
<keyword evidence="2" id="KW-1185">Reference proteome</keyword>